<evidence type="ECO:0000313" key="1">
    <source>
        <dbReference type="EMBL" id="PIK93462.1"/>
    </source>
</evidence>
<proteinExistence type="predicted"/>
<gene>
    <name evidence="1" type="ORF">CFY86_04060</name>
</gene>
<dbReference type="EMBL" id="NKYI01000010">
    <property type="protein sequence ID" value="PIK93462.1"/>
    <property type="molecule type" value="Genomic_DNA"/>
</dbReference>
<protein>
    <submittedName>
        <fullName evidence="1">Uncharacterized protein</fullName>
    </submittedName>
</protein>
<reference evidence="1 2" key="1">
    <citation type="submission" date="2017-07" db="EMBL/GenBank/DDBJ databases">
        <title>Raoultella ornithinolytica strain HH3 draft genome.</title>
        <authorList>
            <person name="Duceppe M.-O."/>
            <person name="Huang H."/>
            <person name="Phipps-Todd B."/>
        </authorList>
    </citation>
    <scope>NUCLEOTIDE SEQUENCE [LARGE SCALE GENOMIC DNA]</scope>
    <source>
        <strain evidence="1 2">HH3</strain>
    </source>
</reference>
<accession>A0A1Y6GM91</accession>
<sequence>MLLKNIIFSLLLRREGVKCWLSLSRFSAILCHLDYLCYVPKFSSGDAYNMMIYIMNSPGVHKHTS</sequence>
<evidence type="ECO:0000313" key="2">
    <source>
        <dbReference type="Proteomes" id="UP000229713"/>
    </source>
</evidence>
<name>A0A1Y6GM91_RAOOR</name>
<comment type="caution">
    <text evidence="1">The sequence shown here is derived from an EMBL/GenBank/DDBJ whole genome shotgun (WGS) entry which is preliminary data.</text>
</comment>
<dbReference type="Proteomes" id="UP000229713">
    <property type="component" value="Unassembled WGS sequence"/>
</dbReference>
<dbReference type="AlphaFoldDB" id="A0A1Y6GM91"/>
<organism evidence="1 2">
    <name type="scientific">Raoultella ornithinolytica</name>
    <name type="common">Klebsiella ornithinolytica</name>
    <dbReference type="NCBI Taxonomy" id="54291"/>
    <lineage>
        <taxon>Bacteria</taxon>
        <taxon>Pseudomonadati</taxon>
        <taxon>Pseudomonadota</taxon>
        <taxon>Gammaproteobacteria</taxon>
        <taxon>Enterobacterales</taxon>
        <taxon>Enterobacteriaceae</taxon>
        <taxon>Klebsiella/Raoultella group</taxon>
        <taxon>Raoultella</taxon>
    </lineage>
</organism>